<evidence type="ECO:0000256" key="2">
    <source>
        <dbReference type="ARBA" id="ARBA00023125"/>
    </source>
</evidence>
<dbReference type="Pfam" id="PF00392">
    <property type="entry name" value="GntR"/>
    <property type="match status" value="1"/>
</dbReference>
<dbReference type="EMBL" id="AP019400">
    <property type="protein sequence ID" value="BBI36271.1"/>
    <property type="molecule type" value="Genomic_DNA"/>
</dbReference>
<sequence length="141" mass="16239">MTRWPMIQINERSLSPIYEQIVNQMKELIVKGALREGDKIPSVRELSGMLLINPNTVAKSYQELERQGVIATVRGKGTFVCKPASAPGMERERHKQLREELKRLVVEARHLGVAKVDFQKWINQEVEHYWGETDASSKRPE</sequence>
<dbReference type="SMART" id="SM00345">
    <property type="entry name" value="HTH_GNTR"/>
    <property type="match status" value="1"/>
</dbReference>
<accession>A0A3T1DDN2</accession>
<name>A0A3T1DDN2_9BACL</name>
<dbReference type="Gene3D" id="1.10.10.10">
    <property type="entry name" value="Winged helix-like DNA-binding domain superfamily/Winged helix DNA-binding domain"/>
    <property type="match status" value="1"/>
</dbReference>
<keyword evidence="1" id="KW-0805">Transcription regulation</keyword>
<dbReference type="GO" id="GO:0003700">
    <property type="term" value="F:DNA-binding transcription factor activity"/>
    <property type="evidence" value="ECO:0007669"/>
    <property type="project" value="InterPro"/>
</dbReference>
<evidence type="ECO:0000259" key="4">
    <source>
        <dbReference type="PROSITE" id="PS50949"/>
    </source>
</evidence>
<gene>
    <name evidence="5" type="ORF">KCTCHS21_56700</name>
</gene>
<dbReference type="CDD" id="cd07377">
    <property type="entry name" value="WHTH_GntR"/>
    <property type="match status" value="1"/>
</dbReference>
<keyword evidence="2" id="KW-0238">DNA-binding</keyword>
<dbReference type="Proteomes" id="UP000289856">
    <property type="component" value="Chromosome"/>
</dbReference>
<proteinExistence type="predicted"/>
<evidence type="ECO:0000313" key="6">
    <source>
        <dbReference type="Proteomes" id="UP000289856"/>
    </source>
</evidence>
<dbReference type="SUPFAM" id="SSF46785">
    <property type="entry name" value="Winged helix' DNA-binding domain"/>
    <property type="match status" value="1"/>
</dbReference>
<protein>
    <submittedName>
        <fullName evidence="5">GntR family transcriptional regulator</fullName>
    </submittedName>
</protein>
<evidence type="ECO:0000313" key="5">
    <source>
        <dbReference type="EMBL" id="BBI36271.1"/>
    </source>
</evidence>
<dbReference type="InterPro" id="IPR000524">
    <property type="entry name" value="Tscrpt_reg_HTH_GntR"/>
</dbReference>
<dbReference type="AlphaFoldDB" id="A0A3T1DDN2"/>
<dbReference type="PANTHER" id="PTHR38445">
    <property type="entry name" value="HTH-TYPE TRANSCRIPTIONAL REPRESSOR YTRA"/>
    <property type="match status" value="1"/>
</dbReference>
<dbReference type="InterPro" id="IPR036390">
    <property type="entry name" value="WH_DNA-bd_sf"/>
</dbReference>
<keyword evidence="6" id="KW-1185">Reference proteome</keyword>
<feature type="domain" description="HTH gntR-type" evidence="4">
    <location>
        <begin position="15"/>
        <end position="83"/>
    </location>
</feature>
<evidence type="ECO:0000256" key="1">
    <source>
        <dbReference type="ARBA" id="ARBA00023015"/>
    </source>
</evidence>
<dbReference type="PANTHER" id="PTHR38445:SF9">
    <property type="entry name" value="HTH-TYPE TRANSCRIPTIONAL REPRESSOR YTRA"/>
    <property type="match status" value="1"/>
</dbReference>
<dbReference type="InterPro" id="IPR036388">
    <property type="entry name" value="WH-like_DNA-bd_sf"/>
</dbReference>
<dbReference type="GO" id="GO:0003677">
    <property type="term" value="F:DNA binding"/>
    <property type="evidence" value="ECO:0007669"/>
    <property type="project" value="UniProtKB-KW"/>
</dbReference>
<dbReference type="KEGG" id="cohn:KCTCHS21_56700"/>
<reference evidence="5 6" key="1">
    <citation type="submission" date="2019-01" db="EMBL/GenBank/DDBJ databases">
        <title>Complete genome sequence of Cohnella hallensis HS21 isolated from Korean fir (Abies koreana) rhizospheric soil.</title>
        <authorList>
            <person name="Jiang L."/>
            <person name="Kang S.W."/>
            <person name="Kim S."/>
            <person name="Jung J."/>
            <person name="Kim C.Y."/>
            <person name="Kim D.H."/>
            <person name="Kim S.W."/>
            <person name="Lee J."/>
        </authorList>
    </citation>
    <scope>NUCLEOTIDE SEQUENCE [LARGE SCALE GENOMIC DNA]</scope>
    <source>
        <strain evidence="5 6">HS21</strain>
    </source>
</reference>
<evidence type="ECO:0000256" key="3">
    <source>
        <dbReference type="ARBA" id="ARBA00023163"/>
    </source>
</evidence>
<organism evidence="5 6">
    <name type="scientific">Cohnella abietis</name>
    <dbReference type="NCBI Taxonomy" id="2507935"/>
    <lineage>
        <taxon>Bacteria</taxon>
        <taxon>Bacillati</taxon>
        <taxon>Bacillota</taxon>
        <taxon>Bacilli</taxon>
        <taxon>Bacillales</taxon>
        <taxon>Paenibacillaceae</taxon>
        <taxon>Cohnella</taxon>
    </lineage>
</organism>
<dbReference type="PROSITE" id="PS50949">
    <property type="entry name" value="HTH_GNTR"/>
    <property type="match status" value="1"/>
</dbReference>
<keyword evidence="3" id="KW-0804">Transcription</keyword>